<evidence type="ECO:0000313" key="2">
    <source>
        <dbReference type="Proteomes" id="UP000010074"/>
    </source>
</evidence>
<organism evidence="1 2">
    <name type="scientific">Bdellovibrio bacteriovorus str. Tiberius</name>
    <dbReference type="NCBI Taxonomy" id="1069642"/>
    <lineage>
        <taxon>Bacteria</taxon>
        <taxon>Pseudomonadati</taxon>
        <taxon>Bdellovibrionota</taxon>
        <taxon>Bdellovibrionia</taxon>
        <taxon>Bdellovibrionales</taxon>
        <taxon>Pseudobdellovibrionaceae</taxon>
        <taxon>Bdellovibrio</taxon>
    </lineage>
</organism>
<dbReference type="EMBL" id="CP002930">
    <property type="protein sequence ID" value="AFY02834.1"/>
    <property type="molecule type" value="Genomic_DNA"/>
</dbReference>
<sequence length="188" mass="20588">MEQLSHSNQPEQIKTKPKGSYMKKLVMTALLLVSGIANAKSLYVIKSIDYDVTRSQKAGEVVFCGNLDSERSLVTGCVNLNLMEDYQVQAADDGSIVLTEKSSSKSIMVGNVVGGNFIMDGLDKGYLAAAESNGRLRVNVLVRNSVIFNDSFGCSSITDCSWNVLREKRNLSLEVSLDGQRLEKIKLN</sequence>
<accession>K7ZC27</accession>
<reference evidence="1 2" key="1">
    <citation type="journal article" date="2012" name="BMC Genomics">
        <title>Genome analysis of a simultaneously predatory and prey-independent, novel Bdellovibrio bacteriovorus from the River Tiber, supports in silico predictions of both ancient and recent lateral gene transfer from diverse bacteria.</title>
        <authorList>
            <person name="Hobley L."/>
            <person name="Lerner T.R."/>
            <person name="Williams L.E."/>
            <person name="Lambert C."/>
            <person name="Till R."/>
            <person name="Milner D.S."/>
            <person name="Basford S.M."/>
            <person name="Capeness M.J."/>
            <person name="Fenton A.K."/>
            <person name="Atterbury R.J."/>
            <person name="Harris M.A."/>
            <person name="Sockett R.E."/>
        </authorList>
    </citation>
    <scope>NUCLEOTIDE SEQUENCE [LARGE SCALE GENOMIC DNA]</scope>
    <source>
        <strain evidence="1 2">Tiberius</strain>
    </source>
</reference>
<dbReference type="KEGG" id="bbat:Bdt_3159"/>
<gene>
    <name evidence="1" type="ORF">Bdt_3159</name>
</gene>
<evidence type="ECO:0000313" key="1">
    <source>
        <dbReference type="EMBL" id="AFY02834.1"/>
    </source>
</evidence>
<dbReference type="AlphaFoldDB" id="K7ZC27"/>
<name>K7ZC27_BDEBC</name>
<dbReference type="STRING" id="1069642.Bdt_3159"/>
<dbReference type="HOGENOM" id="CLU_1438482_0_0_7"/>
<dbReference type="PATRIC" id="fig|1069642.3.peg.3125"/>
<protein>
    <submittedName>
        <fullName evidence="1">Uncharacterized protein</fullName>
    </submittedName>
</protein>
<proteinExistence type="predicted"/>
<dbReference type="Proteomes" id="UP000010074">
    <property type="component" value="Chromosome"/>
</dbReference>